<evidence type="ECO:0000313" key="2">
    <source>
        <dbReference type="EMBL" id="QCD96373.1"/>
    </source>
</evidence>
<organism evidence="2 3">
    <name type="scientific">Vigna unguiculata</name>
    <name type="common">Cowpea</name>
    <dbReference type="NCBI Taxonomy" id="3917"/>
    <lineage>
        <taxon>Eukaryota</taxon>
        <taxon>Viridiplantae</taxon>
        <taxon>Streptophyta</taxon>
        <taxon>Embryophyta</taxon>
        <taxon>Tracheophyta</taxon>
        <taxon>Spermatophyta</taxon>
        <taxon>Magnoliopsida</taxon>
        <taxon>eudicotyledons</taxon>
        <taxon>Gunneridae</taxon>
        <taxon>Pentapetalae</taxon>
        <taxon>rosids</taxon>
        <taxon>fabids</taxon>
        <taxon>Fabales</taxon>
        <taxon>Fabaceae</taxon>
        <taxon>Papilionoideae</taxon>
        <taxon>50 kb inversion clade</taxon>
        <taxon>NPAAA clade</taxon>
        <taxon>indigoferoid/millettioid clade</taxon>
        <taxon>Phaseoleae</taxon>
        <taxon>Vigna</taxon>
    </lineage>
</organism>
<dbReference type="Proteomes" id="UP000501690">
    <property type="component" value="Linkage Group LG6"/>
</dbReference>
<evidence type="ECO:0000256" key="1">
    <source>
        <dbReference type="SAM" id="MobiDB-lite"/>
    </source>
</evidence>
<feature type="compositionally biased region" description="Polar residues" evidence="1">
    <location>
        <begin position="8"/>
        <end position="20"/>
    </location>
</feature>
<gene>
    <name evidence="2" type="ORF">DEO72_LG6g1075</name>
</gene>
<keyword evidence="3" id="KW-1185">Reference proteome</keyword>
<protein>
    <submittedName>
        <fullName evidence="2">Uncharacterized protein</fullName>
    </submittedName>
</protein>
<evidence type="ECO:0000313" key="3">
    <source>
        <dbReference type="Proteomes" id="UP000501690"/>
    </source>
</evidence>
<dbReference type="EMBL" id="CP039350">
    <property type="protein sequence ID" value="QCD96373.1"/>
    <property type="molecule type" value="Genomic_DNA"/>
</dbReference>
<reference evidence="2 3" key="1">
    <citation type="submission" date="2019-04" db="EMBL/GenBank/DDBJ databases">
        <title>An improved genome assembly and genetic linkage map for asparagus bean, Vigna unguiculata ssp. sesquipedialis.</title>
        <authorList>
            <person name="Xia Q."/>
            <person name="Zhang R."/>
            <person name="Dong Y."/>
        </authorList>
    </citation>
    <scope>NUCLEOTIDE SEQUENCE [LARGE SCALE GENOMIC DNA]</scope>
    <source>
        <tissue evidence="2">Leaf</tissue>
    </source>
</reference>
<feature type="region of interest" description="Disordered" evidence="1">
    <location>
        <begin position="1"/>
        <end position="64"/>
    </location>
</feature>
<dbReference type="AlphaFoldDB" id="A0A4D6M6G9"/>
<proteinExistence type="predicted"/>
<sequence length="88" mass="9866">MDKEQPWSKFSHQSRSSQGPSLRRKRSFTQATGPHLGETSNREPLQNSRVLAEASPPRLSETTPRPKVRFLAWAINAATCLKLPQVLA</sequence>
<name>A0A4D6M6G9_VIGUN</name>
<accession>A0A4D6M6G9</accession>
<feature type="compositionally biased region" description="Polar residues" evidence="1">
    <location>
        <begin position="28"/>
        <end position="49"/>
    </location>
</feature>